<dbReference type="PANTHER" id="PTHR33678:SF1">
    <property type="entry name" value="BLL1576 PROTEIN"/>
    <property type="match status" value="1"/>
</dbReference>
<proteinExistence type="predicted"/>
<comment type="caution">
    <text evidence="6">The sequence shown here is derived from an EMBL/GenBank/DDBJ whole genome shotgun (WGS) entry which is preliminary data.</text>
</comment>
<evidence type="ECO:0000259" key="4">
    <source>
        <dbReference type="Pfam" id="PF13007"/>
    </source>
</evidence>
<dbReference type="RefSeq" id="WP_238207763.1">
    <property type="nucleotide sequence ID" value="NZ_JBHTND010000013.1"/>
</dbReference>
<accession>A0ABW3WYU1</accession>
<sequence length="501" mass="54836">MIVGMAREAVHANTLIEKLRSELARLKRAQFGVSSEKLKARVEQLELAIEALEVDEAERLAAAPVVADAVEAARTRPARRPLPDHLPCQSVIHPGPCACPSCGETLRRIGEDVTETLDYVPGRFKVVRHVRESFACRSCEGMVQAPAPHHAIARGRAGAGLLAHIAVAKFDDHLTLYRQAEIYARDGVDLATSTLSGWVGATAAALSPLVDLLRHDVLAGSDVLYDDDTPVPVLAPGLGRTKTGRLWVYVRDERPHGGVRPPAAMFLASPDRKGERPLTHLAGFQGVLHADGYAGFNRLYEGGRPGGALIEAACWAHTRRKFFEVYAKTGSAIAGEALARIGALYAVEREIAGQPPDERQRRRQDRSRPLADALRVWAETILPQLSGPSDLAKAFRYMLTRWRALTRVFDDGRIGLDNNPAERALRGVAVGRKNYLFAGSERGAERAATFYTLIDTAKLNGLDTEAYLRDVLTRIAEYPARRLGNLLPWNWVPLTALDQAA</sequence>
<evidence type="ECO:0000313" key="7">
    <source>
        <dbReference type="Proteomes" id="UP001597176"/>
    </source>
</evidence>
<dbReference type="PANTHER" id="PTHR33678">
    <property type="entry name" value="BLL1576 PROTEIN"/>
    <property type="match status" value="1"/>
</dbReference>
<organism evidence="6 7">
    <name type="scientific">Methylobacterium marchantiae</name>
    <dbReference type="NCBI Taxonomy" id="600331"/>
    <lineage>
        <taxon>Bacteria</taxon>
        <taxon>Pseudomonadati</taxon>
        <taxon>Pseudomonadota</taxon>
        <taxon>Alphaproteobacteria</taxon>
        <taxon>Hyphomicrobiales</taxon>
        <taxon>Methylobacteriaceae</taxon>
        <taxon>Methylobacterium</taxon>
    </lineage>
</organism>
<dbReference type="InterPro" id="IPR004291">
    <property type="entry name" value="Transposase_IS66_central"/>
</dbReference>
<evidence type="ECO:0000259" key="5">
    <source>
        <dbReference type="Pfam" id="PF13817"/>
    </source>
</evidence>
<gene>
    <name evidence="6" type="ORF">ACFQ4G_10955</name>
</gene>
<keyword evidence="1" id="KW-0175">Coiled coil</keyword>
<dbReference type="Pfam" id="PF13005">
    <property type="entry name" value="zf-IS66"/>
    <property type="match status" value="1"/>
</dbReference>
<feature type="coiled-coil region" evidence="1">
    <location>
        <begin position="9"/>
        <end position="55"/>
    </location>
</feature>
<feature type="domain" description="Transposase IS66 central" evidence="2">
    <location>
        <begin position="155"/>
        <end position="445"/>
    </location>
</feature>
<feature type="domain" description="Transposase IS66 C-terminal" evidence="5">
    <location>
        <begin position="452"/>
        <end position="489"/>
    </location>
</feature>
<dbReference type="Pfam" id="PF03050">
    <property type="entry name" value="DDE_Tnp_IS66"/>
    <property type="match status" value="1"/>
</dbReference>
<dbReference type="NCBIfam" id="NF033517">
    <property type="entry name" value="transpos_IS66"/>
    <property type="match status" value="1"/>
</dbReference>
<dbReference type="InterPro" id="IPR039552">
    <property type="entry name" value="IS66_C"/>
</dbReference>
<feature type="domain" description="Transposase IS66 zinc-finger binding" evidence="3">
    <location>
        <begin position="96"/>
        <end position="140"/>
    </location>
</feature>
<reference evidence="7" key="1">
    <citation type="journal article" date="2019" name="Int. J. Syst. Evol. Microbiol.">
        <title>The Global Catalogue of Microorganisms (GCM) 10K type strain sequencing project: providing services to taxonomists for standard genome sequencing and annotation.</title>
        <authorList>
            <consortium name="The Broad Institute Genomics Platform"/>
            <consortium name="The Broad Institute Genome Sequencing Center for Infectious Disease"/>
            <person name="Wu L."/>
            <person name="Ma J."/>
        </authorList>
    </citation>
    <scope>NUCLEOTIDE SEQUENCE [LARGE SCALE GENOMIC DNA]</scope>
    <source>
        <strain evidence="7">CCUG 56108</strain>
    </source>
</reference>
<dbReference type="EMBL" id="JBHTND010000013">
    <property type="protein sequence ID" value="MFD1302100.1"/>
    <property type="molecule type" value="Genomic_DNA"/>
</dbReference>
<feature type="domain" description="Transposase TnpC homeodomain" evidence="4">
    <location>
        <begin position="19"/>
        <end position="87"/>
    </location>
</feature>
<evidence type="ECO:0000259" key="2">
    <source>
        <dbReference type="Pfam" id="PF03050"/>
    </source>
</evidence>
<dbReference type="InterPro" id="IPR024474">
    <property type="entry name" value="Znf_dom_IS66"/>
</dbReference>
<evidence type="ECO:0000256" key="1">
    <source>
        <dbReference type="SAM" id="Coils"/>
    </source>
</evidence>
<keyword evidence="7" id="KW-1185">Reference proteome</keyword>
<dbReference type="Pfam" id="PF13007">
    <property type="entry name" value="LZ_Tnp_IS66"/>
    <property type="match status" value="1"/>
</dbReference>
<protein>
    <submittedName>
        <fullName evidence="6">IS66 family transposase</fullName>
    </submittedName>
</protein>
<name>A0ABW3WYU1_9HYPH</name>
<dbReference type="Proteomes" id="UP001597176">
    <property type="component" value="Unassembled WGS sequence"/>
</dbReference>
<evidence type="ECO:0000259" key="3">
    <source>
        <dbReference type="Pfam" id="PF13005"/>
    </source>
</evidence>
<evidence type="ECO:0000313" key="6">
    <source>
        <dbReference type="EMBL" id="MFD1302100.1"/>
    </source>
</evidence>
<dbReference type="Pfam" id="PF13817">
    <property type="entry name" value="DDE_Tnp_IS66_C"/>
    <property type="match status" value="1"/>
</dbReference>
<dbReference type="InterPro" id="IPR052344">
    <property type="entry name" value="Transposase-related"/>
</dbReference>
<dbReference type="InterPro" id="IPR024463">
    <property type="entry name" value="Transposase_TnpC_homeodom"/>
</dbReference>